<dbReference type="GO" id="GO:0046872">
    <property type="term" value="F:metal ion binding"/>
    <property type="evidence" value="ECO:0007669"/>
    <property type="project" value="UniProtKB-KW"/>
</dbReference>
<evidence type="ECO:0000256" key="4">
    <source>
        <dbReference type="ARBA" id="ARBA00022723"/>
    </source>
</evidence>
<dbReference type="SUPFAM" id="SSF54862">
    <property type="entry name" value="4Fe-4S ferredoxins"/>
    <property type="match status" value="1"/>
</dbReference>
<dbReference type="InterPro" id="IPR050157">
    <property type="entry name" value="PSI_iron-sulfur_center"/>
</dbReference>
<dbReference type="PROSITE" id="PS51379">
    <property type="entry name" value="4FE4S_FER_2"/>
    <property type="match status" value="2"/>
</dbReference>
<organism evidence="8 9">
    <name type="scientific">Acetohalobium arabaticum (strain ATCC 49924 / DSM 5501 / Z-7288)</name>
    <dbReference type="NCBI Taxonomy" id="574087"/>
    <lineage>
        <taxon>Bacteria</taxon>
        <taxon>Bacillati</taxon>
        <taxon>Bacillota</taxon>
        <taxon>Clostridia</taxon>
        <taxon>Halanaerobiales</taxon>
        <taxon>Halobacteroidaceae</taxon>
        <taxon>Acetohalobium</taxon>
    </lineage>
</organism>
<evidence type="ECO:0000256" key="1">
    <source>
        <dbReference type="ARBA" id="ARBA00003532"/>
    </source>
</evidence>
<dbReference type="Proteomes" id="UP000001661">
    <property type="component" value="Chromosome"/>
</dbReference>
<dbReference type="InterPro" id="IPR017900">
    <property type="entry name" value="4Fe4S_Fe_S_CS"/>
</dbReference>
<evidence type="ECO:0000256" key="3">
    <source>
        <dbReference type="ARBA" id="ARBA00022485"/>
    </source>
</evidence>
<keyword evidence="4" id="KW-0479">Metal-binding</keyword>
<evidence type="ECO:0000313" key="9">
    <source>
        <dbReference type="Proteomes" id="UP000001661"/>
    </source>
</evidence>
<dbReference type="InterPro" id="IPR007160">
    <property type="entry name" value="DUF362"/>
</dbReference>
<keyword evidence="6" id="KW-0411">Iron-sulfur</keyword>
<dbReference type="KEGG" id="aar:Acear_0240"/>
<gene>
    <name evidence="8" type="ordered locus">Acear_0240</name>
</gene>
<dbReference type="RefSeq" id="WP_013277236.1">
    <property type="nucleotide sequence ID" value="NC_014378.1"/>
</dbReference>
<dbReference type="Pfam" id="PF13237">
    <property type="entry name" value="Fer4_10"/>
    <property type="match status" value="1"/>
</dbReference>
<accession>D9QTM6</accession>
<name>D9QTM6_ACEAZ</name>
<dbReference type="PROSITE" id="PS00198">
    <property type="entry name" value="4FE4S_FER_1"/>
    <property type="match status" value="1"/>
</dbReference>
<evidence type="ECO:0000256" key="6">
    <source>
        <dbReference type="ARBA" id="ARBA00023014"/>
    </source>
</evidence>
<evidence type="ECO:0000256" key="2">
    <source>
        <dbReference type="ARBA" id="ARBA00013529"/>
    </source>
</evidence>
<feature type="domain" description="4Fe-4S ferredoxin-type" evidence="7">
    <location>
        <begin position="346"/>
        <end position="375"/>
    </location>
</feature>
<dbReference type="EMBL" id="CP002105">
    <property type="protein sequence ID" value="ADL11790.1"/>
    <property type="molecule type" value="Genomic_DNA"/>
</dbReference>
<dbReference type="PANTHER" id="PTHR24960">
    <property type="entry name" value="PHOTOSYSTEM I IRON-SULFUR CENTER-RELATED"/>
    <property type="match status" value="1"/>
</dbReference>
<dbReference type="InterPro" id="IPR017896">
    <property type="entry name" value="4Fe4S_Fe-S-bd"/>
</dbReference>
<evidence type="ECO:0000313" key="8">
    <source>
        <dbReference type="EMBL" id="ADL11790.1"/>
    </source>
</evidence>
<comment type="function">
    <text evidence="1">Ferredoxins are iron-sulfur proteins that transfer electrons in a wide variety of metabolic reactions.</text>
</comment>
<dbReference type="HOGENOM" id="CLU_058393_1_0_9"/>
<proteinExistence type="predicted"/>
<protein>
    <recommendedName>
        <fullName evidence="2">Ferredoxin</fullName>
    </recommendedName>
</protein>
<dbReference type="eggNOG" id="COG2006">
    <property type="taxonomic scope" value="Bacteria"/>
</dbReference>
<dbReference type="OrthoDB" id="9807879at2"/>
<dbReference type="Pfam" id="PF04015">
    <property type="entry name" value="DUF362"/>
    <property type="match status" value="1"/>
</dbReference>
<keyword evidence="9" id="KW-1185">Reference proteome</keyword>
<keyword evidence="3" id="KW-0004">4Fe-4S</keyword>
<sequence>MVSVASISCDRYQEEVVQEAVRKAVAELGGLDSFVSPEDRVLIKPNLLGPKPPEEAVTTHPLVLKAVIELVQNTGAKPVVGESSGGFLVEESLTARAFKETGTEEVCKQLGVEMINFDRVAATEIINPGSTVDSFKLPLAVLEADFIISLPKLKTHGLTLFTGAVKNFYGVIPGLEKMEYHRRFPNVNRFMEVIVDIFELVTADFAIMDGVVGLAGDGPGSSGIPCTVGSILASADPVALDTVAAGYLGYSDSQIRYLNLAAQRGLGRADLDRIEIKGNFSQSEYKKYDLPSNAVLSHLPNFILRPLFQGLMSKPVIDQQSCTQCRTCLDSCPQQVIIEQQDGNNTYLEIDESECSKCLCCQEVCPFDAIELKENFLFKLLRYFK</sequence>
<reference evidence="8 9" key="1">
    <citation type="journal article" date="2010" name="Stand. Genomic Sci.">
        <title>Complete genome sequence of Acetohalobium arabaticum type strain (Z-7288).</title>
        <authorList>
            <person name="Sikorski J."/>
            <person name="Lapidus A."/>
            <person name="Chertkov O."/>
            <person name="Lucas S."/>
            <person name="Copeland A."/>
            <person name="Glavina Del Rio T."/>
            <person name="Nolan M."/>
            <person name="Tice H."/>
            <person name="Cheng J.F."/>
            <person name="Han C."/>
            <person name="Brambilla E."/>
            <person name="Pitluck S."/>
            <person name="Liolios K."/>
            <person name="Ivanova N."/>
            <person name="Mavromatis K."/>
            <person name="Mikhailova N."/>
            <person name="Pati A."/>
            <person name="Bruce D."/>
            <person name="Detter C."/>
            <person name="Tapia R."/>
            <person name="Goodwin L."/>
            <person name="Chen A."/>
            <person name="Palaniappan K."/>
            <person name="Land M."/>
            <person name="Hauser L."/>
            <person name="Chang Y.J."/>
            <person name="Jeffries C.D."/>
            <person name="Rohde M."/>
            <person name="Goker M."/>
            <person name="Spring S."/>
            <person name="Woyke T."/>
            <person name="Bristow J."/>
            <person name="Eisen J.A."/>
            <person name="Markowitz V."/>
            <person name="Hugenholtz P."/>
            <person name="Kyrpides N.C."/>
            <person name="Klenk H.P."/>
        </authorList>
    </citation>
    <scope>NUCLEOTIDE SEQUENCE [LARGE SCALE GENOMIC DNA]</scope>
    <source>
        <strain evidence="9">ATCC 49924 / DSM 5501 / Z-7288</strain>
    </source>
</reference>
<dbReference type="Gene3D" id="3.30.70.20">
    <property type="match status" value="1"/>
</dbReference>
<dbReference type="eggNOG" id="COG1145">
    <property type="taxonomic scope" value="Bacteria"/>
</dbReference>
<feature type="domain" description="4Fe-4S ferredoxin-type" evidence="7">
    <location>
        <begin position="313"/>
        <end position="342"/>
    </location>
</feature>
<dbReference type="STRING" id="574087.Acear_0240"/>
<keyword evidence="5" id="KW-0408">Iron</keyword>
<dbReference type="GO" id="GO:0051539">
    <property type="term" value="F:4 iron, 4 sulfur cluster binding"/>
    <property type="evidence" value="ECO:0007669"/>
    <property type="project" value="UniProtKB-KW"/>
</dbReference>
<evidence type="ECO:0000259" key="7">
    <source>
        <dbReference type="PROSITE" id="PS51379"/>
    </source>
</evidence>
<dbReference type="AlphaFoldDB" id="D9QTM6"/>
<evidence type="ECO:0000256" key="5">
    <source>
        <dbReference type="ARBA" id="ARBA00023004"/>
    </source>
</evidence>